<evidence type="ECO:0000256" key="4">
    <source>
        <dbReference type="ARBA" id="ARBA00022982"/>
    </source>
</evidence>
<keyword evidence="4" id="KW-0249">Electron transport</keyword>
<reference evidence="8 9" key="1">
    <citation type="submission" date="2020-07" db="EMBL/GenBank/DDBJ databases">
        <title>Pusillimonas sp. nov., isolated from poultry manure in Taiwan.</title>
        <authorList>
            <person name="Lin S.-Y."/>
            <person name="Tang Y.-S."/>
            <person name="Young C.-C."/>
        </authorList>
    </citation>
    <scope>NUCLEOTIDE SEQUENCE [LARGE SCALE GENOMIC DNA]</scope>
    <source>
        <strain evidence="8 9">CC-YST705</strain>
    </source>
</reference>
<keyword evidence="3 6" id="KW-0479">Metal-binding</keyword>
<evidence type="ECO:0000256" key="3">
    <source>
        <dbReference type="ARBA" id="ARBA00022723"/>
    </source>
</evidence>
<dbReference type="Proteomes" id="UP000776983">
    <property type="component" value="Unassembled WGS sequence"/>
</dbReference>
<dbReference type="Pfam" id="PF00034">
    <property type="entry name" value="Cytochrom_C"/>
    <property type="match status" value="1"/>
</dbReference>
<keyword evidence="2 6" id="KW-0349">Heme</keyword>
<evidence type="ECO:0000313" key="8">
    <source>
        <dbReference type="EMBL" id="MCB5363384.1"/>
    </source>
</evidence>
<dbReference type="Gene3D" id="1.10.760.10">
    <property type="entry name" value="Cytochrome c-like domain"/>
    <property type="match status" value="1"/>
</dbReference>
<dbReference type="PRINTS" id="PR00606">
    <property type="entry name" value="CYTCHROMECID"/>
</dbReference>
<dbReference type="PROSITE" id="PS51007">
    <property type="entry name" value="CYTC"/>
    <property type="match status" value="1"/>
</dbReference>
<sequence length="100" mass="10758">MAGAAVFARPAAAQAVGLGLAQAKHCVACHRVEKKVVGPPFKAIAERFKGESTAIPHLAQRIREGSRGQWGAIGMPRQVDVTQEEAEQLAAWILSLYRPE</sequence>
<dbReference type="InterPro" id="IPR009056">
    <property type="entry name" value="Cyt_c-like_dom"/>
</dbReference>
<evidence type="ECO:0000313" key="9">
    <source>
        <dbReference type="Proteomes" id="UP000776983"/>
    </source>
</evidence>
<evidence type="ECO:0000256" key="1">
    <source>
        <dbReference type="ARBA" id="ARBA00022448"/>
    </source>
</evidence>
<comment type="caution">
    <text evidence="8">The sequence shown here is derived from an EMBL/GenBank/DDBJ whole genome shotgun (WGS) entry which is preliminary data.</text>
</comment>
<evidence type="ECO:0000256" key="2">
    <source>
        <dbReference type="ARBA" id="ARBA00022617"/>
    </source>
</evidence>
<keyword evidence="5 6" id="KW-0408">Iron</keyword>
<protein>
    <submittedName>
        <fullName evidence="8">C-type cytochrome</fullName>
    </submittedName>
</protein>
<evidence type="ECO:0000259" key="7">
    <source>
        <dbReference type="PROSITE" id="PS51007"/>
    </source>
</evidence>
<gene>
    <name evidence="8" type="ORF">H0484_06440</name>
</gene>
<dbReference type="EMBL" id="JACDXW010000003">
    <property type="protein sequence ID" value="MCB5363384.1"/>
    <property type="molecule type" value="Genomic_DNA"/>
</dbReference>
<evidence type="ECO:0000256" key="6">
    <source>
        <dbReference type="PROSITE-ProRule" id="PRU00433"/>
    </source>
</evidence>
<proteinExistence type="predicted"/>
<dbReference type="InterPro" id="IPR036909">
    <property type="entry name" value="Cyt_c-like_dom_sf"/>
</dbReference>
<feature type="domain" description="Cytochrome c" evidence="7">
    <location>
        <begin position="1"/>
        <end position="97"/>
    </location>
</feature>
<accession>A0ABS8CCP1</accession>
<keyword evidence="9" id="KW-1185">Reference proteome</keyword>
<evidence type="ECO:0000256" key="5">
    <source>
        <dbReference type="ARBA" id="ARBA00023004"/>
    </source>
</evidence>
<name>A0ABS8CCP1_9BURK</name>
<organism evidence="8 9">
    <name type="scientific">Mesopusillimonas faecipullorum</name>
    <dbReference type="NCBI Taxonomy" id="2755040"/>
    <lineage>
        <taxon>Bacteria</taxon>
        <taxon>Pseudomonadati</taxon>
        <taxon>Pseudomonadota</taxon>
        <taxon>Betaproteobacteria</taxon>
        <taxon>Burkholderiales</taxon>
        <taxon>Alcaligenaceae</taxon>
        <taxon>Mesopusillimonas</taxon>
    </lineage>
</organism>
<dbReference type="SUPFAM" id="SSF46626">
    <property type="entry name" value="Cytochrome c"/>
    <property type="match status" value="1"/>
</dbReference>
<keyword evidence="1" id="KW-0813">Transport</keyword>
<dbReference type="InterPro" id="IPR002324">
    <property type="entry name" value="Cyt_c_ID"/>
</dbReference>